<dbReference type="InterPro" id="IPR049219">
    <property type="entry name" value="DUF6841"/>
</dbReference>
<dbReference type="RefSeq" id="WP_091366640.1">
    <property type="nucleotide sequence ID" value="NZ_FMZF01000004.1"/>
</dbReference>
<accession>A0A1G6QDL7</accession>
<dbReference type="Proteomes" id="UP000199416">
    <property type="component" value="Unassembled WGS sequence"/>
</dbReference>
<dbReference type="AlphaFoldDB" id="A0A1G6QDL7"/>
<feature type="domain" description="DUF6841" evidence="1">
    <location>
        <begin position="5"/>
        <end position="131"/>
    </location>
</feature>
<organism evidence="2 3">
    <name type="scientific">Geodermatophilus telluris</name>
    <dbReference type="NCBI Taxonomy" id="1190417"/>
    <lineage>
        <taxon>Bacteria</taxon>
        <taxon>Bacillati</taxon>
        <taxon>Actinomycetota</taxon>
        <taxon>Actinomycetes</taxon>
        <taxon>Geodermatophilales</taxon>
        <taxon>Geodermatophilaceae</taxon>
        <taxon>Geodermatophilus</taxon>
    </lineage>
</organism>
<protein>
    <recommendedName>
        <fullName evidence="1">DUF6841 domain-containing protein</fullName>
    </recommendedName>
</protein>
<proteinExistence type="predicted"/>
<evidence type="ECO:0000259" key="1">
    <source>
        <dbReference type="Pfam" id="PF20795"/>
    </source>
</evidence>
<evidence type="ECO:0000313" key="3">
    <source>
        <dbReference type="Proteomes" id="UP000199416"/>
    </source>
</evidence>
<dbReference type="OrthoDB" id="4721368at2"/>
<keyword evidence="3" id="KW-1185">Reference proteome</keyword>
<dbReference type="EMBL" id="FMZF01000004">
    <property type="protein sequence ID" value="SDC90271.1"/>
    <property type="molecule type" value="Genomic_DNA"/>
</dbReference>
<dbReference type="Pfam" id="PF20795">
    <property type="entry name" value="DUF6841"/>
    <property type="match status" value="1"/>
</dbReference>
<reference evidence="3" key="1">
    <citation type="submission" date="2016-10" db="EMBL/GenBank/DDBJ databases">
        <authorList>
            <person name="Varghese N."/>
            <person name="Submissions S."/>
        </authorList>
    </citation>
    <scope>NUCLEOTIDE SEQUENCE [LARGE SCALE GENOMIC DNA]</scope>
    <source>
        <strain evidence="3">DSM 45421</strain>
    </source>
</reference>
<sequence length="133" mass="14108">MDERELRAWHAGYLHDFAALGRGDVDDVERLLAWYGVPLVLSTDSGCAVLADAAEVLAAARQQVGALRAAGYDRSVPLSSATTVVNRTGALHRAAFARVRSDGVEIGRVDTTYVVVEGPAGRRITALLVHPAA</sequence>
<name>A0A1G6QDL7_9ACTN</name>
<gene>
    <name evidence="2" type="ORF">SAMN05660690_2846</name>
</gene>
<evidence type="ECO:0000313" key="2">
    <source>
        <dbReference type="EMBL" id="SDC90271.1"/>
    </source>
</evidence>